<dbReference type="Proteomes" id="UP000186108">
    <property type="component" value="Chromosome"/>
</dbReference>
<evidence type="ECO:0000256" key="4">
    <source>
        <dbReference type="PROSITE-ProRule" id="PRU00335"/>
    </source>
</evidence>
<dbReference type="Pfam" id="PF00440">
    <property type="entry name" value="TetR_N"/>
    <property type="match status" value="1"/>
</dbReference>
<reference evidence="6 7" key="1">
    <citation type="submission" date="2014-07" db="EMBL/GenBank/DDBJ databases">
        <authorList>
            <person name="Zhang J.E."/>
            <person name="Yang H."/>
            <person name="Guo J."/>
            <person name="Deng Z."/>
            <person name="Luo H."/>
            <person name="Luo M."/>
            <person name="Zhao B."/>
        </authorList>
    </citation>
    <scope>NUCLEOTIDE SEQUENCE [LARGE SCALE GENOMIC DNA]</scope>
    <source>
        <strain evidence="6 7">1CP</strain>
    </source>
</reference>
<dbReference type="GO" id="GO:0000976">
    <property type="term" value="F:transcription cis-regulatory region binding"/>
    <property type="evidence" value="ECO:0007669"/>
    <property type="project" value="TreeGrafter"/>
</dbReference>
<evidence type="ECO:0000313" key="7">
    <source>
        <dbReference type="Proteomes" id="UP000186108"/>
    </source>
</evidence>
<dbReference type="EMBL" id="CP009111">
    <property type="protein sequence ID" value="ANS25886.1"/>
    <property type="molecule type" value="Genomic_DNA"/>
</dbReference>
<evidence type="ECO:0000259" key="5">
    <source>
        <dbReference type="PROSITE" id="PS50977"/>
    </source>
</evidence>
<dbReference type="InterPro" id="IPR036271">
    <property type="entry name" value="Tet_transcr_reg_TetR-rel_C_sf"/>
</dbReference>
<accession>A0A1B1JZU4</accession>
<evidence type="ECO:0000256" key="1">
    <source>
        <dbReference type="ARBA" id="ARBA00023015"/>
    </source>
</evidence>
<dbReference type="PATRIC" id="fig|37919.13.peg.1177"/>
<keyword evidence="3" id="KW-0804">Transcription</keyword>
<dbReference type="GO" id="GO:0003700">
    <property type="term" value="F:DNA-binding transcription factor activity"/>
    <property type="evidence" value="ECO:0007669"/>
    <property type="project" value="TreeGrafter"/>
</dbReference>
<dbReference type="InterPro" id="IPR050109">
    <property type="entry name" value="HTH-type_TetR-like_transc_reg"/>
</dbReference>
<protein>
    <submittedName>
        <fullName evidence="6">TetR family transcriptional regulator</fullName>
    </submittedName>
</protein>
<dbReference type="InterPro" id="IPR023772">
    <property type="entry name" value="DNA-bd_HTH_TetR-type_CS"/>
</dbReference>
<dbReference type="PROSITE" id="PS01081">
    <property type="entry name" value="HTH_TETR_1"/>
    <property type="match status" value="1"/>
</dbReference>
<gene>
    <name evidence="6" type="ORF">R1CP_05775</name>
</gene>
<evidence type="ECO:0000313" key="6">
    <source>
        <dbReference type="EMBL" id="ANS25886.1"/>
    </source>
</evidence>
<organism evidence="6 7">
    <name type="scientific">Rhodococcus opacus</name>
    <name type="common">Nocardia opaca</name>
    <dbReference type="NCBI Taxonomy" id="37919"/>
    <lineage>
        <taxon>Bacteria</taxon>
        <taxon>Bacillati</taxon>
        <taxon>Actinomycetota</taxon>
        <taxon>Actinomycetes</taxon>
        <taxon>Mycobacteriales</taxon>
        <taxon>Nocardiaceae</taxon>
        <taxon>Rhodococcus</taxon>
    </lineage>
</organism>
<keyword evidence="2 4" id="KW-0238">DNA-binding</keyword>
<dbReference type="SUPFAM" id="SSF48498">
    <property type="entry name" value="Tetracyclin repressor-like, C-terminal domain"/>
    <property type="match status" value="1"/>
</dbReference>
<dbReference type="InterPro" id="IPR009057">
    <property type="entry name" value="Homeodomain-like_sf"/>
</dbReference>
<feature type="DNA-binding region" description="H-T-H motif" evidence="4">
    <location>
        <begin position="72"/>
        <end position="91"/>
    </location>
</feature>
<dbReference type="SUPFAM" id="SSF46689">
    <property type="entry name" value="Homeodomain-like"/>
    <property type="match status" value="1"/>
</dbReference>
<dbReference type="InterPro" id="IPR001647">
    <property type="entry name" value="HTH_TetR"/>
</dbReference>
<proteinExistence type="predicted"/>
<evidence type="ECO:0000256" key="3">
    <source>
        <dbReference type="ARBA" id="ARBA00023163"/>
    </source>
</evidence>
<name>A0A1B1JZU4_RHOOP</name>
<keyword evidence="1" id="KW-0805">Transcription regulation</keyword>
<evidence type="ECO:0000256" key="2">
    <source>
        <dbReference type="ARBA" id="ARBA00023125"/>
    </source>
</evidence>
<dbReference type="PRINTS" id="PR00455">
    <property type="entry name" value="HTHTETR"/>
</dbReference>
<feature type="domain" description="HTH tetR-type" evidence="5">
    <location>
        <begin position="49"/>
        <end position="109"/>
    </location>
</feature>
<dbReference type="Gene3D" id="1.10.357.10">
    <property type="entry name" value="Tetracycline Repressor, domain 2"/>
    <property type="match status" value="1"/>
</dbReference>
<dbReference type="PANTHER" id="PTHR30055">
    <property type="entry name" value="HTH-TYPE TRANSCRIPTIONAL REGULATOR RUTR"/>
    <property type="match status" value="1"/>
</dbReference>
<dbReference type="PROSITE" id="PS50977">
    <property type="entry name" value="HTH_TETR_2"/>
    <property type="match status" value="1"/>
</dbReference>
<sequence>MIYRLLCRFFRNGDTVMYASTLVPVGRKEGLLHLGEGFTVMARQQERARRTRAALVESAAIEFAKRGYAAASVNTILEGSNATKGAMYFHFQSKEELARAVLQSGVEQFTALTDRWTSRTDIGPFEALHGFVIDLAKLFHSSVIVRAEFRLIVEPEFYPDVQSGGSQVWGRAAHEFAIRAQRDGLLRADADPEKFTRVLAASLAGQRYMSDMTALEGDLGERFAESLEVILEAMASPEWLEKFAREGWPDSGSELPDS</sequence>
<dbReference type="AlphaFoldDB" id="A0A1B1JZU4"/>
<dbReference type="PANTHER" id="PTHR30055:SF234">
    <property type="entry name" value="HTH-TYPE TRANSCRIPTIONAL REGULATOR BETI"/>
    <property type="match status" value="1"/>
</dbReference>